<dbReference type="InterPro" id="IPR001509">
    <property type="entry name" value="Epimerase_deHydtase"/>
</dbReference>
<dbReference type="AlphaFoldDB" id="A0A0W7WG29"/>
<evidence type="ECO:0000259" key="1">
    <source>
        <dbReference type="Pfam" id="PF01370"/>
    </source>
</evidence>
<dbReference type="EMBL" id="LPXO01000012">
    <property type="protein sequence ID" value="KUF09584.1"/>
    <property type="molecule type" value="Genomic_DNA"/>
</dbReference>
<evidence type="ECO:0000313" key="2">
    <source>
        <dbReference type="EMBL" id="KUF09584.1"/>
    </source>
</evidence>
<reference evidence="2 3" key="1">
    <citation type="submission" date="2015-12" db="EMBL/GenBank/DDBJ databases">
        <authorList>
            <person name="Shamseldin A."/>
            <person name="Moawad H."/>
            <person name="Abd El-Rahim W.M."/>
            <person name="Sadowsky M.J."/>
        </authorList>
    </citation>
    <scope>NUCLEOTIDE SEQUENCE [LARGE SCALE GENOMIC DNA]</scope>
    <source>
        <strain evidence="2 3">SJ5A-1</strain>
    </source>
</reference>
<dbReference type="Proteomes" id="UP000054396">
    <property type="component" value="Unassembled WGS sequence"/>
</dbReference>
<organism evidence="2 3">
    <name type="scientific">Pseudoponticoccus marisrubri</name>
    <dbReference type="NCBI Taxonomy" id="1685382"/>
    <lineage>
        <taxon>Bacteria</taxon>
        <taxon>Pseudomonadati</taxon>
        <taxon>Pseudomonadota</taxon>
        <taxon>Alphaproteobacteria</taxon>
        <taxon>Rhodobacterales</taxon>
        <taxon>Roseobacteraceae</taxon>
        <taxon>Pseudoponticoccus</taxon>
    </lineage>
</organism>
<keyword evidence="3" id="KW-1185">Reference proteome</keyword>
<dbReference type="OrthoDB" id="7687386at2"/>
<gene>
    <name evidence="2" type="ORF">AVJ23_17035</name>
</gene>
<evidence type="ECO:0000313" key="3">
    <source>
        <dbReference type="Proteomes" id="UP000054396"/>
    </source>
</evidence>
<dbReference type="Pfam" id="PF01370">
    <property type="entry name" value="Epimerase"/>
    <property type="match status" value="1"/>
</dbReference>
<comment type="caution">
    <text evidence="2">The sequence shown here is derived from an EMBL/GenBank/DDBJ whole genome shotgun (WGS) entry which is preliminary data.</text>
</comment>
<sequence length="262" mass="27735">MLAAQRGTARIGYEIVPVARRAGDEVLQWAPGDPMTALPPARAVIAAWGVTEGTSEELAANVELARCAMEVGAATGADMVLHMSSAAVYRPQDAPLSEDVPADPPAPYGGAKLEMEQAVIDWAARHPDGPRPILLRIGNVAGADSLFRNLKPGGTLRLDRFPDGAGPNRSYATAADILRVCGALIAAGQGPHVLNVCAPRPTPMEEIARAADCEVTWQDAPETANRTVWLDTTRLSRLCTLPDEASDAEYVVQAARDSGLWP</sequence>
<dbReference type="InterPro" id="IPR036291">
    <property type="entry name" value="NAD(P)-bd_dom_sf"/>
</dbReference>
<dbReference type="SUPFAM" id="SSF51735">
    <property type="entry name" value="NAD(P)-binding Rossmann-fold domains"/>
    <property type="match status" value="1"/>
</dbReference>
<feature type="domain" description="NAD-dependent epimerase/dehydratase" evidence="1">
    <location>
        <begin position="43"/>
        <end position="144"/>
    </location>
</feature>
<dbReference type="Gene3D" id="3.40.50.720">
    <property type="entry name" value="NAD(P)-binding Rossmann-like Domain"/>
    <property type="match status" value="1"/>
</dbReference>
<protein>
    <recommendedName>
        <fullName evidence="1">NAD-dependent epimerase/dehydratase domain-containing protein</fullName>
    </recommendedName>
</protein>
<dbReference type="STRING" id="1685382.AVJ23_17035"/>
<name>A0A0W7WG29_9RHOB</name>
<accession>A0A0W7WG29</accession>
<proteinExistence type="predicted"/>